<dbReference type="Pfam" id="PF17780">
    <property type="entry name" value="OCRE"/>
    <property type="match status" value="1"/>
</dbReference>
<proteinExistence type="predicted"/>
<dbReference type="SUPFAM" id="SSF54928">
    <property type="entry name" value="RNA-binding domain, RBD"/>
    <property type="match status" value="1"/>
</dbReference>
<sequence>MSSEGDVRRDNSIERRGRFDRDRSRPGRSSPMRGGIYNEEDRGIGGRRSRERDVDIFGRDRSRNADRRSRERSVRNRSPAARDASAEKSVDNWGRELRLGGERNRNIRPSPDRTRRRSVDRDRDISGDRNRPRRSRERDWKRSVDDFLGGRSRGSSPSARPLSRDRSRQEISKWTDKTEEEWDSTIKRFERSRGRAPGGNREDNRDRLPSPKRRRSRDRRSLDKRSVDRRSMDRSVDRRSMDRSVDRSSPRDRPRELPQRSRSRADSSPKRNKSRDRTPVVDEKSDGEDMVISDEDNNEDSSKLSPDDWENMVLSKYSKKESPQKTIVVRCMPTHVTEVDIHLDITSCNLVCHDIRLVRRKDTGFSRGFAFVEFYNTDDAVTWMEIKQGILKFGKAKCFMEYSVPRETAAAPVVPQKYLSDWLCNKCQAHNFSKRFLCYVCNSSRTFGDVESWDVLASEHPTNTVVLIGLDVLTSEETVLKSIASLSNLPMRSVKIARDPFTNISKGACYLEMNNVLDAYNLFQSLKDNIPEIDGKHPDIKYARLDTNRPVSQAISIMPKSITGSGKIGNTAIAAAQWSHQSAATSTTTENYTLADVPKLAEYSATLYAKTRQEKISYYSYYQAYYKKQIAEGIPINLPLDSDIGLETAQAALASSLAAAPALTTVSLAEPPDGSGTNTYPMPDTSLYQYDPSSGFYYDPYTTLYYDATSQYYYNSKICKYLYWDGTRHTYLPTPSTAQLPEMSQADQLNSAVIVGAPQPAGKSDEKKKDKEKDKETDPDRVKVAKRIAKDMEKWAKMLNQKKDSAKQSAPVPTAVSAPAVAGSVSNRYSLTAGAADIGFAVLERKDHLSTLGNYYEARTETHRNEIHRNEIAPAVIPPTFDSDEEDETNEDKNHTDWDRLICLLCKRQLGSREALMKHQQMSDLHKQNLAAWYRARGLDPDDAQNRQNQYRDRASERRQKYGLPDTPKPSRLKENYIKSRETSYEQPTTRGIGSDNLGNKLLQKMGWQEGMGLGKTNQGRTSIIEASRRTASAGLGSRATGVTPGPGETYKDCVKKMMAVRYAQLDDQS</sequence>
<dbReference type="PROSITE" id="PS50199">
    <property type="entry name" value="ZF_RANBP2_2"/>
    <property type="match status" value="1"/>
</dbReference>
<dbReference type="PROSITE" id="PS01358">
    <property type="entry name" value="ZF_RANBP2_1"/>
    <property type="match status" value="1"/>
</dbReference>
<feature type="compositionally biased region" description="Basic and acidic residues" evidence="8">
    <location>
        <begin position="200"/>
        <end position="209"/>
    </location>
</feature>
<feature type="compositionally biased region" description="Basic and acidic residues" evidence="8">
    <location>
        <begin position="84"/>
        <end position="145"/>
    </location>
</feature>
<dbReference type="CDD" id="cd16162">
    <property type="entry name" value="OCRE_RBM5_like"/>
    <property type="match status" value="1"/>
</dbReference>
<dbReference type="Gene3D" id="3.30.70.330">
    <property type="match status" value="2"/>
</dbReference>
<evidence type="ECO:0000256" key="7">
    <source>
        <dbReference type="ARBA" id="ARBA00023242"/>
    </source>
</evidence>
<protein>
    <recommendedName>
        <fullName evidence="11">RNA-binding protein 5</fullName>
    </recommendedName>
</protein>
<dbReference type="SMART" id="SM00360">
    <property type="entry name" value="RRM"/>
    <property type="match status" value="2"/>
</dbReference>
<evidence type="ECO:0000256" key="6">
    <source>
        <dbReference type="ARBA" id="ARBA00022884"/>
    </source>
</evidence>
<dbReference type="EMBL" id="WIXP02000009">
    <property type="protein sequence ID" value="KAF6205355.1"/>
    <property type="molecule type" value="Genomic_DNA"/>
</dbReference>
<evidence type="ECO:0000256" key="8">
    <source>
        <dbReference type="SAM" id="MobiDB-lite"/>
    </source>
</evidence>
<organism evidence="9 10">
    <name type="scientific">Apolygus lucorum</name>
    <name type="common">Small green plant bug</name>
    <name type="synonym">Lygocoris lucorum</name>
    <dbReference type="NCBI Taxonomy" id="248454"/>
    <lineage>
        <taxon>Eukaryota</taxon>
        <taxon>Metazoa</taxon>
        <taxon>Ecdysozoa</taxon>
        <taxon>Arthropoda</taxon>
        <taxon>Hexapoda</taxon>
        <taxon>Insecta</taxon>
        <taxon>Pterygota</taxon>
        <taxon>Neoptera</taxon>
        <taxon>Paraneoptera</taxon>
        <taxon>Hemiptera</taxon>
        <taxon>Heteroptera</taxon>
        <taxon>Panheteroptera</taxon>
        <taxon>Cimicomorpha</taxon>
        <taxon>Miridae</taxon>
        <taxon>Mirini</taxon>
        <taxon>Apolygus</taxon>
    </lineage>
</organism>
<evidence type="ECO:0000313" key="10">
    <source>
        <dbReference type="Proteomes" id="UP000466442"/>
    </source>
</evidence>
<evidence type="ECO:0000256" key="3">
    <source>
        <dbReference type="ARBA" id="ARBA00022737"/>
    </source>
</evidence>
<gene>
    <name evidence="9" type="ORF">GE061_019526</name>
</gene>
<name>A0A6A4JJ28_APOLU</name>
<dbReference type="InterPro" id="IPR012677">
    <property type="entry name" value="Nucleotide-bd_a/b_plait_sf"/>
</dbReference>
<keyword evidence="2" id="KW-0479">Metal-binding</keyword>
<dbReference type="Pfam" id="PF00076">
    <property type="entry name" value="RRM_1"/>
    <property type="match status" value="1"/>
</dbReference>
<feature type="compositionally biased region" description="Basic and acidic residues" evidence="8">
    <location>
        <begin position="950"/>
        <end position="960"/>
    </location>
</feature>
<keyword evidence="5" id="KW-0862">Zinc</keyword>
<dbReference type="PANTHER" id="PTHR13948:SF3">
    <property type="entry name" value="FI21118P1"/>
    <property type="match status" value="1"/>
</dbReference>
<feature type="compositionally biased region" description="Basic and acidic residues" evidence="8">
    <location>
        <begin position="39"/>
        <end position="74"/>
    </location>
</feature>
<dbReference type="SMART" id="SM00443">
    <property type="entry name" value="G_patch"/>
    <property type="match status" value="1"/>
</dbReference>
<dbReference type="PANTHER" id="PTHR13948">
    <property type="entry name" value="RNA-BINDING PROTEIN"/>
    <property type="match status" value="1"/>
</dbReference>
<feature type="region of interest" description="Disordered" evidence="8">
    <location>
        <begin position="1"/>
        <end position="307"/>
    </location>
</feature>
<evidence type="ECO:0000256" key="4">
    <source>
        <dbReference type="ARBA" id="ARBA00022771"/>
    </source>
</evidence>
<dbReference type="InterPro" id="IPR000467">
    <property type="entry name" value="G_patch_dom"/>
</dbReference>
<dbReference type="GO" id="GO:0000398">
    <property type="term" value="P:mRNA splicing, via spliceosome"/>
    <property type="evidence" value="ECO:0007669"/>
    <property type="project" value="TreeGrafter"/>
</dbReference>
<feature type="compositionally biased region" description="Basic and acidic residues" evidence="8">
    <location>
        <begin position="162"/>
        <end position="177"/>
    </location>
</feature>
<dbReference type="GO" id="GO:0008270">
    <property type="term" value="F:zinc ion binding"/>
    <property type="evidence" value="ECO:0007669"/>
    <property type="project" value="UniProtKB-KW"/>
</dbReference>
<evidence type="ECO:0000256" key="1">
    <source>
        <dbReference type="ARBA" id="ARBA00004123"/>
    </source>
</evidence>
<dbReference type="InterPro" id="IPR000504">
    <property type="entry name" value="RRM_dom"/>
</dbReference>
<keyword evidence="10" id="KW-1185">Reference proteome</keyword>
<evidence type="ECO:0000256" key="5">
    <source>
        <dbReference type="ARBA" id="ARBA00022833"/>
    </source>
</evidence>
<keyword evidence="3" id="KW-0677">Repeat</keyword>
<comment type="caution">
    <text evidence="9">The sequence shown here is derived from an EMBL/GenBank/DDBJ whole genome shotgun (WGS) entry which is preliminary data.</text>
</comment>
<dbReference type="InterPro" id="IPR036443">
    <property type="entry name" value="Znf_RanBP2_sf"/>
</dbReference>
<dbReference type="InterPro" id="IPR041591">
    <property type="entry name" value="OCRE"/>
</dbReference>
<evidence type="ECO:0000256" key="2">
    <source>
        <dbReference type="ARBA" id="ARBA00022723"/>
    </source>
</evidence>
<dbReference type="GO" id="GO:0003723">
    <property type="term" value="F:RNA binding"/>
    <property type="evidence" value="ECO:0007669"/>
    <property type="project" value="UniProtKB-KW"/>
</dbReference>
<evidence type="ECO:0000313" key="9">
    <source>
        <dbReference type="EMBL" id="KAF6205355.1"/>
    </source>
</evidence>
<feature type="compositionally biased region" description="Basic and acidic residues" evidence="8">
    <location>
        <begin position="1"/>
        <end position="25"/>
    </location>
</feature>
<dbReference type="InterPro" id="IPR001876">
    <property type="entry name" value="Znf_RanBP2"/>
</dbReference>
<feature type="compositionally biased region" description="Basic and acidic residues" evidence="8">
    <location>
        <begin position="184"/>
        <end position="193"/>
    </location>
</feature>
<feature type="region of interest" description="Disordered" evidence="8">
    <location>
        <begin position="939"/>
        <end position="972"/>
    </location>
</feature>
<dbReference type="PROSITE" id="PS50174">
    <property type="entry name" value="G_PATCH"/>
    <property type="match status" value="1"/>
</dbReference>
<accession>A0A6A4JJ28</accession>
<feature type="compositionally biased region" description="Basic and acidic residues" evidence="8">
    <location>
        <begin position="763"/>
        <end position="781"/>
    </location>
</feature>
<feature type="compositionally biased region" description="Acidic residues" evidence="8">
    <location>
        <begin position="285"/>
        <end position="299"/>
    </location>
</feature>
<reference evidence="9" key="1">
    <citation type="journal article" date="2021" name="Mol. Ecol. Resour.">
        <title>Apolygus lucorum genome provides insights into omnivorousness and mesophyll feeding.</title>
        <authorList>
            <person name="Liu Y."/>
            <person name="Liu H."/>
            <person name="Wang H."/>
            <person name="Huang T."/>
            <person name="Liu B."/>
            <person name="Yang B."/>
            <person name="Yin L."/>
            <person name="Li B."/>
            <person name="Zhang Y."/>
            <person name="Zhang S."/>
            <person name="Jiang F."/>
            <person name="Zhang X."/>
            <person name="Ren Y."/>
            <person name="Wang B."/>
            <person name="Wang S."/>
            <person name="Lu Y."/>
            <person name="Wu K."/>
            <person name="Fan W."/>
            <person name="Wang G."/>
        </authorList>
    </citation>
    <scope>NUCLEOTIDE SEQUENCE</scope>
    <source>
        <strain evidence="9">12Hb</strain>
    </source>
</reference>
<keyword evidence="7" id="KW-0539">Nucleus</keyword>
<dbReference type="GO" id="GO:0005634">
    <property type="term" value="C:nucleus"/>
    <property type="evidence" value="ECO:0007669"/>
    <property type="project" value="UniProtKB-SubCell"/>
</dbReference>
<feature type="compositionally biased region" description="Basic and acidic residues" evidence="8">
    <location>
        <begin position="219"/>
        <end position="284"/>
    </location>
</feature>
<feature type="compositionally biased region" description="Low complexity" evidence="8">
    <location>
        <begin position="149"/>
        <end position="161"/>
    </location>
</feature>
<feature type="region of interest" description="Disordered" evidence="8">
    <location>
        <begin position="757"/>
        <end position="781"/>
    </location>
</feature>
<dbReference type="OrthoDB" id="29221at2759"/>
<comment type="subcellular location">
    <subcellularLocation>
        <location evidence="1">Nucleus</location>
    </subcellularLocation>
</comment>
<keyword evidence="4" id="KW-0863">Zinc-finger</keyword>
<dbReference type="AlphaFoldDB" id="A0A6A4JJ28"/>
<keyword evidence="6" id="KW-0694">RNA-binding</keyword>
<dbReference type="SMART" id="SM00547">
    <property type="entry name" value="ZnF_RBZ"/>
    <property type="match status" value="1"/>
</dbReference>
<evidence type="ECO:0008006" key="11">
    <source>
        <dbReference type="Google" id="ProtNLM"/>
    </source>
</evidence>
<dbReference type="Proteomes" id="UP000466442">
    <property type="component" value="Linkage Group LG9"/>
</dbReference>
<dbReference type="Pfam" id="PF01585">
    <property type="entry name" value="G-patch"/>
    <property type="match status" value="1"/>
</dbReference>
<dbReference type="InterPro" id="IPR035979">
    <property type="entry name" value="RBD_domain_sf"/>
</dbReference>
<dbReference type="SUPFAM" id="SSF90209">
    <property type="entry name" value="Ran binding protein zinc finger-like"/>
    <property type="match status" value="1"/>
</dbReference>